<sequence length="90" mass="9923">MAVNHAISFSLTSRTFPCKRTPNPQKKKEHRTLFYLLLPLIYPKMSPSTFPSHHSPSPIPSVTSSPSPSSNLPAPSAPEASFVLLRVPDR</sequence>
<reference evidence="3" key="1">
    <citation type="journal article" date="2018" name="Nat. Plants">
        <title>Whole-genome landscape of Medicago truncatula symbiotic genes.</title>
        <authorList>
            <person name="Pecrix Y."/>
            <person name="Staton S.E."/>
            <person name="Sallet E."/>
            <person name="Lelandais-Briere C."/>
            <person name="Moreau S."/>
            <person name="Carrere S."/>
            <person name="Blein T."/>
            <person name="Jardinaud M.F."/>
            <person name="Latrasse D."/>
            <person name="Zouine M."/>
            <person name="Zahm M."/>
            <person name="Kreplak J."/>
            <person name="Mayjonade B."/>
            <person name="Satge C."/>
            <person name="Perez M."/>
            <person name="Cauet S."/>
            <person name="Marande W."/>
            <person name="Chantry-Darmon C."/>
            <person name="Lopez-Roques C."/>
            <person name="Bouchez O."/>
            <person name="Berard A."/>
            <person name="Debelle F."/>
            <person name="Munos S."/>
            <person name="Bendahmane A."/>
            <person name="Berges H."/>
            <person name="Niebel A."/>
            <person name="Buitink J."/>
            <person name="Frugier F."/>
            <person name="Benhamed M."/>
            <person name="Crespi M."/>
            <person name="Gouzy J."/>
            <person name="Gamas P."/>
        </authorList>
    </citation>
    <scope>NUCLEOTIDE SEQUENCE [LARGE SCALE GENOMIC DNA]</scope>
    <source>
        <strain evidence="3">cv. Jemalong A17</strain>
    </source>
</reference>
<name>A0A396GRX9_MEDTR</name>
<dbReference type="EMBL" id="PSQE01000008">
    <property type="protein sequence ID" value="RHN43909.1"/>
    <property type="molecule type" value="Genomic_DNA"/>
</dbReference>
<proteinExistence type="predicted"/>
<feature type="region of interest" description="Disordered" evidence="1">
    <location>
        <begin position="48"/>
        <end position="76"/>
    </location>
</feature>
<organism evidence="2 3">
    <name type="scientific">Medicago truncatula</name>
    <name type="common">Barrel medic</name>
    <name type="synonym">Medicago tribuloides</name>
    <dbReference type="NCBI Taxonomy" id="3880"/>
    <lineage>
        <taxon>Eukaryota</taxon>
        <taxon>Viridiplantae</taxon>
        <taxon>Streptophyta</taxon>
        <taxon>Embryophyta</taxon>
        <taxon>Tracheophyta</taxon>
        <taxon>Spermatophyta</taxon>
        <taxon>Magnoliopsida</taxon>
        <taxon>eudicotyledons</taxon>
        <taxon>Gunneridae</taxon>
        <taxon>Pentapetalae</taxon>
        <taxon>rosids</taxon>
        <taxon>fabids</taxon>
        <taxon>Fabales</taxon>
        <taxon>Fabaceae</taxon>
        <taxon>Papilionoideae</taxon>
        <taxon>50 kb inversion clade</taxon>
        <taxon>NPAAA clade</taxon>
        <taxon>Hologalegina</taxon>
        <taxon>IRL clade</taxon>
        <taxon>Trifolieae</taxon>
        <taxon>Medicago</taxon>
    </lineage>
</organism>
<gene>
    <name evidence="2" type="ORF">MtrunA17_Chr8g0392941</name>
</gene>
<dbReference type="Proteomes" id="UP000265566">
    <property type="component" value="Chromosome 8"/>
</dbReference>
<evidence type="ECO:0000313" key="3">
    <source>
        <dbReference type="Proteomes" id="UP000265566"/>
    </source>
</evidence>
<comment type="caution">
    <text evidence="2">The sequence shown here is derived from an EMBL/GenBank/DDBJ whole genome shotgun (WGS) entry which is preliminary data.</text>
</comment>
<feature type="region of interest" description="Disordered" evidence="1">
    <location>
        <begin position="1"/>
        <end position="27"/>
    </location>
</feature>
<dbReference type="AlphaFoldDB" id="A0A396GRX9"/>
<accession>A0A396GRX9</accession>
<dbReference type="Gramene" id="rna50544">
    <property type="protein sequence ID" value="RHN43909.1"/>
    <property type="gene ID" value="gene50544"/>
</dbReference>
<protein>
    <submittedName>
        <fullName evidence="2">Uncharacterized protein</fullName>
    </submittedName>
</protein>
<evidence type="ECO:0000313" key="2">
    <source>
        <dbReference type="EMBL" id="RHN43909.1"/>
    </source>
</evidence>
<evidence type="ECO:0000256" key="1">
    <source>
        <dbReference type="SAM" id="MobiDB-lite"/>
    </source>
</evidence>